<keyword evidence="1" id="KW-0812">Transmembrane</keyword>
<feature type="transmembrane region" description="Helical" evidence="1">
    <location>
        <begin position="92"/>
        <end position="113"/>
    </location>
</feature>
<dbReference type="EMBL" id="LJOW01000237">
    <property type="protein sequence ID" value="OBQ38133.1"/>
    <property type="molecule type" value="Genomic_DNA"/>
</dbReference>
<name>A0A1B7WM41_APHFL</name>
<feature type="transmembrane region" description="Helical" evidence="1">
    <location>
        <begin position="66"/>
        <end position="86"/>
    </location>
</feature>
<keyword evidence="1" id="KW-0472">Membrane</keyword>
<gene>
    <name evidence="2" type="ORF">AN484_24505</name>
</gene>
<reference evidence="2 3" key="1">
    <citation type="submission" date="2015-09" db="EMBL/GenBank/DDBJ databases">
        <title>Aphanizomenon flos-aquae WA102.</title>
        <authorList>
            <person name="Driscoll C."/>
        </authorList>
    </citation>
    <scope>NUCLEOTIDE SEQUENCE [LARGE SCALE GENOMIC DNA]</scope>
    <source>
        <strain evidence="2">WA102</strain>
    </source>
</reference>
<feature type="transmembrane region" description="Helical" evidence="1">
    <location>
        <begin position="35"/>
        <end position="54"/>
    </location>
</feature>
<accession>A0A1B7WM41</accession>
<evidence type="ECO:0000256" key="1">
    <source>
        <dbReference type="SAM" id="Phobius"/>
    </source>
</evidence>
<evidence type="ECO:0000313" key="2">
    <source>
        <dbReference type="EMBL" id="OBQ38133.1"/>
    </source>
</evidence>
<proteinExistence type="predicted"/>
<sequence>MCLLHVTFHGAIFYPEALIRLINPAELYVQKSAEILRLISVSIMLYGFSSVYFQTIHGSGNTLHSMFIEFGIVIVYVVFCYLFIKVWNLDVYWIWTVEYIYFILMGLASISYLRLYDWKKKIV</sequence>
<protein>
    <submittedName>
        <fullName evidence="2">Uncharacterized protein</fullName>
    </submittedName>
</protein>
<keyword evidence="1" id="KW-1133">Transmembrane helix</keyword>
<organism evidence="2 3">
    <name type="scientific">Aphanizomenon flos-aquae WA102</name>
    <dbReference type="NCBI Taxonomy" id="1710896"/>
    <lineage>
        <taxon>Bacteria</taxon>
        <taxon>Bacillati</taxon>
        <taxon>Cyanobacteriota</taxon>
        <taxon>Cyanophyceae</taxon>
        <taxon>Nostocales</taxon>
        <taxon>Aphanizomenonaceae</taxon>
        <taxon>Aphanizomenon</taxon>
    </lineage>
</organism>
<comment type="caution">
    <text evidence="2">The sequence shown here is derived from an EMBL/GenBank/DDBJ whole genome shotgun (WGS) entry which is preliminary data.</text>
</comment>
<evidence type="ECO:0000313" key="3">
    <source>
        <dbReference type="Proteomes" id="UP000092093"/>
    </source>
</evidence>
<dbReference type="Proteomes" id="UP000092093">
    <property type="component" value="Unassembled WGS sequence"/>
</dbReference>
<dbReference type="AlphaFoldDB" id="A0A1B7WM41"/>